<feature type="domain" description="Histone acetyl transferase HAT1 N-terminal" evidence="8">
    <location>
        <begin position="15"/>
        <end position="172"/>
    </location>
</feature>
<dbReference type="InterPro" id="IPR019467">
    <property type="entry name" value="Hat1_N"/>
</dbReference>
<dbReference type="InterPro" id="IPR037113">
    <property type="entry name" value="Hat1_N_sf"/>
</dbReference>
<comment type="catalytic activity">
    <reaction evidence="5">
        <text>L-lysyl-[protein] + acetyl-CoA = N(6)-acetyl-L-lysyl-[protein] + CoA + H(+)</text>
        <dbReference type="Rhea" id="RHEA:45948"/>
        <dbReference type="Rhea" id="RHEA-COMP:9752"/>
        <dbReference type="Rhea" id="RHEA-COMP:10731"/>
        <dbReference type="ChEBI" id="CHEBI:15378"/>
        <dbReference type="ChEBI" id="CHEBI:29969"/>
        <dbReference type="ChEBI" id="CHEBI:57287"/>
        <dbReference type="ChEBI" id="CHEBI:57288"/>
        <dbReference type="ChEBI" id="CHEBI:61930"/>
        <dbReference type="EC" id="2.3.1.48"/>
    </reaction>
</comment>
<sequence length="444" mass="47254">MAEPPAAKRAKLEQWSVDSNECTSIVFLNPAQEPGVVEAARCHPEFTHQLFGEDEQITGFRGLDLSLSISQRSFAALAELKFDEKRASGADDVMGKMREAFPEGLAASRSEYERELAAVEQPDLASLGDSVLRADLRSGGAVEVKQATLCSAHPSVKALHARMQPLLLFFVDGGSAIDPDDPCWHVLLALRTEGAHTVVAGFCTVYRFYAYPDRARLRVSQVLVTPPHQRCGVGRALLLAAYESARACNAVDVTYEEPTDALQALRESVELAAAAALPWLRERASAAVAALPPDAPAANGAAAGVGAKEAAQNADPGDSHPASGADAVPPRLALAAADVARAQGELRLPKQQVLKAWEALLLAALEAAPPERRQAGRQALECLVRRRLGGSAASTRRGAEGKRIFADGEQNWVMMKVGRMAAFTKSTATAPVAKATCTERPGLR</sequence>
<accession>A0AAW1S0E0</accession>
<dbReference type="Gene3D" id="3.40.630.30">
    <property type="match status" value="1"/>
</dbReference>
<dbReference type="Proteomes" id="UP001445335">
    <property type="component" value="Unassembled WGS sequence"/>
</dbReference>
<dbReference type="GO" id="GO:0005634">
    <property type="term" value="C:nucleus"/>
    <property type="evidence" value="ECO:0007669"/>
    <property type="project" value="InterPro"/>
</dbReference>
<feature type="compositionally biased region" description="Low complexity" evidence="6">
    <location>
        <begin position="299"/>
        <end position="314"/>
    </location>
</feature>
<evidence type="ECO:0000313" key="10">
    <source>
        <dbReference type="Proteomes" id="UP001445335"/>
    </source>
</evidence>
<dbReference type="CDD" id="cd04301">
    <property type="entry name" value="NAT_SF"/>
    <property type="match status" value="1"/>
</dbReference>
<feature type="region of interest" description="Disordered" evidence="6">
    <location>
        <begin position="299"/>
        <end position="327"/>
    </location>
</feature>
<evidence type="ECO:0000313" key="9">
    <source>
        <dbReference type="EMBL" id="KAK9839470.1"/>
    </source>
</evidence>
<reference evidence="9 10" key="1">
    <citation type="journal article" date="2024" name="Nat. Commun.">
        <title>Phylogenomics reveals the evolutionary origins of lichenization in chlorophyte algae.</title>
        <authorList>
            <person name="Puginier C."/>
            <person name="Libourel C."/>
            <person name="Otte J."/>
            <person name="Skaloud P."/>
            <person name="Haon M."/>
            <person name="Grisel S."/>
            <person name="Petersen M."/>
            <person name="Berrin J.G."/>
            <person name="Delaux P.M."/>
            <person name="Dal Grande F."/>
            <person name="Keller J."/>
        </authorList>
    </citation>
    <scope>NUCLEOTIDE SEQUENCE [LARGE SCALE GENOMIC DNA]</scope>
    <source>
        <strain evidence="9 10">SAG 245.80</strain>
    </source>
</reference>
<evidence type="ECO:0000259" key="7">
    <source>
        <dbReference type="Pfam" id="PF00583"/>
    </source>
</evidence>
<name>A0AAW1S0E0_9CHLO</name>
<dbReference type="PANTHER" id="PTHR12046">
    <property type="entry name" value="HISTONE ACETYLTRANSFERASE TYPE B CATALYTIC SUBUNIT"/>
    <property type="match status" value="1"/>
</dbReference>
<dbReference type="Gene3D" id="3.90.360.10">
    <property type="entry name" value="Histone acetyl transferase 1 (HAT1), N-terminal domain"/>
    <property type="match status" value="1"/>
</dbReference>
<keyword evidence="10" id="KW-1185">Reference proteome</keyword>
<proteinExistence type="inferred from homology"/>
<dbReference type="InterPro" id="IPR017380">
    <property type="entry name" value="Hist_AcTrfase_B-typ_cat-su"/>
</dbReference>
<evidence type="ECO:0000256" key="4">
    <source>
        <dbReference type="ARBA" id="ARBA00023315"/>
    </source>
</evidence>
<evidence type="ECO:0000256" key="2">
    <source>
        <dbReference type="ARBA" id="ARBA00013184"/>
    </source>
</evidence>
<feature type="domain" description="N-acetyltransferase" evidence="7">
    <location>
        <begin position="180"/>
        <end position="251"/>
    </location>
</feature>
<evidence type="ECO:0000256" key="6">
    <source>
        <dbReference type="SAM" id="MobiDB-lite"/>
    </source>
</evidence>
<evidence type="ECO:0000256" key="5">
    <source>
        <dbReference type="ARBA" id="ARBA00048017"/>
    </source>
</evidence>
<dbReference type="Pfam" id="PF00583">
    <property type="entry name" value="Acetyltransf_1"/>
    <property type="match status" value="1"/>
</dbReference>
<evidence type="ECO:0000256" key="3">
    <source>
        <dbReference type="ARBA" id="ARBA00022679"/>
    </source>
</evidence>
<organism evidence="9 10">
    <name type="scientific">Elliptochloris bilobata</name>
    <dbReference type="NCBI Taxonomy" id="381761"/>
    <lineage>
        <taxon>Eukaryota</taxon>
        <taxon>Viridiplantae</taxon>
        <taxon>Chlorophyta</taxon>
        <taxon>core chlorophytes</taxon>
        <taxon>Trebouxiophyceae</taxon>
        <taxon>Trebouxiophyceae incertae sedis</taxon>
        <taxon>Elliptochloris clade</taxon>
        <taxon>Elliptochloris</taxon>
    </lineage>
</organism>
<keyword evidence="4" id="KW-0012">Acyltransferase</keyword>
<evidence type="ECO:0000256" key="1">
    <source>
        <dbReference type="ARBA" id="ARBA00010543"/>
    </source>
</evidence>
<dbReference type="GO" id="GO:0000781">
    <property type="term" value="C:chromosome, telomeric region"/>
    <property type="evidence" value="ECO:0007669"/>
    <property type="project" value="GOC"/>
</dbReference>
<evidence type="ECO:0000259" key="8">
    <source>
        <dbReference type="Pfam" id="PF10394"/>
    </source>
</evidence>
<dbReference type="InterPro" id="IPR000182">
    <property type="entry name" value="GNAT_dom"/>
</dbReference>
<dbReference type="SUPFAM" id="SSF55729">
    <property type="entry name" value="Acyl-CoA N-acyltransferases (Nat)"/>
    <property type="match status" value="1"/>
</dbReference>
<dbReference type="AlphaFoldDB" id="A0AAW1S0E0"/>
<dbReference type="EC" id="2.3.1.48" evidence="2"/>
<keyword evidence="3" id="KW-0808">Transferase</keyword>
<dbReference type="Pfam" id="PF10394">
    <property type="entry name" value="Hat1_N"/>
    <property type="match status" value="1"/>
</dbReference>
<dbReference type="InterPro" id="IPR016181">
    <property type="entry name" value="Acyl_CoA_acyltransferase"/>
</dbReference>
<dbReference type="GO" id="GO:0004402">
    <property type="term" value="F:histone acetyltransferase activity"/>
    <property type="evidence" value="ECO:0007669"/>
    <property type="project" value="InterPro"/>
</dbReference>
<dbReference type="GO" id="GO:0031509">
    <property type="term" value="P:subtelomeric heterochromatin formation"/>
    <property type="evidence" value="ECO:0007669"/>
    <property type="project" value="InterPro"/>
</dbReference>
<comment type="caution">
    <text evidence="9">The sequence shown here is derived from an EMBL/GenBank/DDBJ whole genome shotgun (WGS) entry which is preliminary data.</text>
</comment>
<protein>
    <recommendedName>
        <fullName evidence="2">histone acetyltransferase</fullName>
        <ecNumber evidence="2">2.3.1.48</ecNumber>
    </recommendedName>
</protein>
<dbReference type="EMBL" id="JALJOU010000016">
    <property type="protein sequence ID" value="KAK9839470.1"/>
    <property type="molecule type" value="Genomic_DNA"/>
</dbReference>
<comment type="similarity">
    <text evidence="1">Belongs to the HAT1 family.</text>
</comment>
<gene>
    <name evidence="9" type="ORF">WJX81_003999</name>
</gene>